<sequence>MPWLGRCHYRPCCLPATSIDMWRTSDPDHAPQRGVMLVHIASYWWQASRPPASRTSMSVVLSSWLNVLPTSRRENKTRLCSRLRLTQSMCNYSLERMCGGRHGQPILVAEQGSGVTTKKRIPVC</sequence>
<evidence type="ECO:0000313" key="1">
    <source>
        <dbReference type="EMBL" id="KIV81451.1"/>
    </source>
</evidence>
<proteinExistence type="predicted"/>
<name>A0A0D1X1S8_9EURO</name>
<dbReference type="EMBL" id="KN846952">
    <property type="protein sequence ID" value="KIV81451.1"/>
    <property type="molecule type" value="Genomic_DNA"/>
</dbReference>
<protein>
    <submittedName>
        <fullName evidence="1">Uncharacterized protein</fullName>
    </submittedName>
</protein>
<reference evidence="1 2" key="1">
    <citation type="submission" date="2015-01" db="EMBL/GenBank/DDBJ databases">
        <title>The Genome Sequence of Exophiala sideris CBS121828.</title>
        <authorList>
            <consortium name="The Broad Institute Genomics Platform"/>
            <person name="Cuomo C."/>
            <person name="de Hoog S."/>
            <person name="Gorbushina A."/>
            <person name="Stielow B."/>
            <person name="Teixiera M."/>
            <person name="Abouelleil A."/>
            <person name="Chapman S.B."/>
            <person name="Priest M."/>
            <person name="Young S.K."/>
            <person name="Wortman J."/>
            <person name="Nusbaum C."/>
            <person name="Birren B."/>
        </authorList>
    </citation>
    <scope>NUCLEOTIDE SEQUENCE [LARGE SCALE GENOMIC DNA]</scope>
    <source>
        <strain evidence="1 2">CBS 121828</strain>
    </source>
</reference>
<gene>
    <name evidence="1" type="ORF">PV11_03640</name>
</gene>
<accession>A0A0D1X1S8</accession>
<evidence type="ECO:0000313" key="2">
    <source>
        <dbReference type="Proteomes" id="UP000053599"/>
    </source>
</evidence>
<dbReference type="Proteomes" id="UP000053599">
    <property type="component" value="Unassembled WGS sequence"/>
</dbReference>
<organism evidence="1 2">
    <name type="scientific">Exophiala sideris</name>
    <dbReference type="NCBI Taxonomy" id="1016849"/>
    <lineage>
        <taxon>Eukaryota</taxon>
        <taxon>Fungi</taxon>
        <taxon>Dikarya</taxon>
        <taxon>Ascomycota</taxon>
        <taxon>Pezizomycotina</taxon>
        <taxon>Eurotiomycetes</taxon>
        <taxon>Chaetothyriomycetidae</taxon>
        <taxon>Chaetothyriales</taxon>
        <taxon>Herpotrichiellaceae</taxon>
        <taxon>Exophiala</taxon>
    </lineage>
</organism>
<dbReference type="AlphaFoldDB" id="A0A0D1X1S8"/>
<dbReference type="HOGENOM" id="CLU_2003943_0_0_1"/>